<dbReference type="OrthoDB" id="10636486at2759"/>
<accession>A0A2J6SJI9</accession>
<dbReference type="Proteomes" id="UP000235371">
    <property type="component" value="Unassembled WGS sequence"/>
</dbReference>
<dbReference type="AlphaFoldDB" id="A0A2J6SJI9"/>
<feature type="signal peptide" evidence="1">
    <location>
        <begin position="1"/>
        <end position="23"/>
    </location>
</feature>
<keyword evidence="1" id="KW-0732">Signal</keyword>
<feature type="chain" id="PRO_5014357389" evidence="1">
    <location>
        <begin position="24"/>
        <end position="100"/>
    </location>
</feature>
<dbReference type="GeneID" id="36595545"/>
<reference evidence="2 3" key="1">
    <citation type="submission" date="2016-04" db="EMBL/GenBank/DDBJ databases">
        <title>A degradative enzymes factory behind the ericoid mycorrhizal symbiosis.</title>
        <authorList>
            <consortium name="DOE Joint Genome Institute"/>
            <person name="Martino E."/>
            <person name="Morin E."/>
            <person name="Grelet G."/>
            <person name="Kuo A."/>
            <person name="Kohler A."/>
            <person name="Daghino S."/>
            <person name="Barry K."/>
            <person name="Choi C."/>
            <person name="Cichocki N."/>
            <person name="Clum A."/>
            <person name="Copeland A."/>
            <person name="Hainaut M."/>
            <person name="Haridas S."/>
            <person name="Labutti K."/>
            <person name="Lindquist E."/>
            <person name="Lipzen A."/>
            <person name="Khouja H.-R."/>
            <person name="Murat C."/>
            <person name="Ohm R."/>
            <person name="Olson A."/>
            <person name="Spatafora J."/>
            <person name="Veneault-Fourrey C."/>
            <person name="Henrissat B."/>
            <person name="Grigoriev I."/>
            <person name="Martin F."/>
            <person name="Perotto S."/>
        </authorList>
    </citation>
    <scope>NUCLEOTIDE SEQUENCE [LARGE SCALE GENOMIC DNA]</scope>
    <source>
        <strain evidence="2 3">E</strain>
    </source>
</reference>
<protein>
    <submittedName>
        <fullName evidence="2">Uncharacterized protein</fullName>
    </submittedName>
</protein>
<evidence type="ECO:0000313" key="2">
    <source>
        <dbReference type="EMBL" id="PMD50938.1"/>
    </source>
</evidence>
<evidence type="ECO:0000313" key="3">
    <source>
        <dbReference type="Proteomes" id="UP000235371"/>
    </source>
</evidence>
<proteinExistence type="predicted"/>
<dbReference type="RefSeq" id="XP_024727842.1">
    <property type="nucleotide sequence ID" value="XM_024887469.1"/>
</dbReference>
<dbReference type="InParanoid" id="A0A2J6SJI9"/>
<name>A0A2J6SJI9_9HELO</name>
<keyword evidence="3" id="KW-1185">Reference proteome</keyword>
<sequence>MQFSSTLIAFVSLLAAALPAATASPIETRDPPVPSKGTYLLGGCQTGRSSYGYSNFCPTDFAGPDYPQDYYQTPCDPAAQCTNTGNHCTWMVGNEYANCT</sequence>
<gene>
    <name evidence="2" type="ORF">K444DRAFT_668927</name>
</gene>
<organism evidence="2 3">
    <name type="scientific">Hyaloscypha bicolor E</name>
    <dbReference type="NCBI Taxonomy" id="1095630"/>
    <lineage>
        <taxon>Eukaryota</taxon>
        <taxon>Fungi</taxon>
        <taxon>Dikarya</taxon>
        <taxon>Ascomycota</taxon>
        <taxon>Pezizomycotina</taxon>
        <taxon>Leotiomycetes</taxon>
        <taxon>Helotiales</taxon>
        <taxon>Hyaloscyphaceae</taxon>
        <taxon>Hyaloscypha</taxon>
        <taxon>Hyaloscypha bicolor</taxon>
    </lineage>
</organism>
<evidence type="ECO:0000256" key="1">
    <source>
        <dbReference type="SAM" id="SignalP"/>
    </source>
</evidence>
<dbReference type="EMBL" id="KZ613912">
    <property type="protein sequence ID" value="PMD50938.1"/>
    <property type="molecule type" value="Genomic_DNA"/>
</dbReference>